<keyword evidence="1" id="KW-0678">Repressor</keyword>
<dbReference type="GO" id="GO:0003700">
    <property type="term" value="F:DNA-binding transcription factor activity"/>
    <property type="evidence" value="ECO:0007669"/>
    <property type="project" value="TreeGrafter"/>
</dbReference>
<dbReference type="PANTHER" id="PTHR30055">
    <property type="entry name" value="HTH-TYPE TRANSCRIPTIONAL REGULATOR RUTR"/>
    <property type="match status" value="1"/>
</dbReference>
<dbReference type="Gene3D" id="1.10.357.10">
    <property type="entry name" value="Tetracycline Repressor, domain 2"/>
    <property type="match status" value="1"/>
</dbReference>
<dbReference type="PANTHER" id="PTHR30055:SF226">
    <property type="entry name" value="HTH-TYPE TRANSCRIPTIONAL REGULATOR PKSA"/>
    <property type="match status" value="1"/>
</dbReference>
<dbReference type="Pfam" id="PF13977">
    <property type="entry name" value="TetR_C_6"/>
    <property type="match status" value="1"/>
</dbReference>
<dbReference type="Pfam" id="PF00440">
    <property type="entry name" value="TetR_N"/>
    <property type="match status" value="1"/>
</dbReference>
<reference evidence="7 8" key="1">
    <citation type="submission" date="2020-07" db="EMBL/GenBank/DDBJ databases">
        <title>Sequencing the genomes of 1000 actinobacteria strains.</title>
        <authorList>
            <person name="Klenk H.-P."/>
        </authorList>
    </citation>
    <scope>NUCLEOTIDE SEQUENCE [LARGE SCALE GENOMIC DNA]</scope>
    <source>
        <strain evidence="7 8">DSM 103164</strain>
    </source>
</reference>
<dbReference type="InterPro" id="IPR039538">
    <property type="entry name" value="BetI_C"/>
</dbReference>
<comment type="caution">
    <text evidence="7">The sequence shown here is derived from an EMBL/GenBank/DDBJ whole genome shotgun (WGS) entry which is preliminary data.</text>
</comment>
<dbReference type="SUPFAM" id="SSF48498">
    <property type="entry name" value="Tetracyclin repressor-like, C-terminal domain"/>
    <property type="match status" value="1"/>
</dbReference>
<keyword evidence="2" id="KW-0805">Transcription regulation</keyword>
<evidence type="ECO:0000256" key="2">
    <source>
        <dbReference type="ARBA" id="ARBA00023015"/>
    </source>
</evidence>
<dbReference type="Proteomes" id="UP000527616">
    <property type="component" value="Unassembled WGS sequence"/>
</dbReference>
<evidence type="ECO:0000313" key="8">
    <source>
        <dbReference type="Proteomes" id="UP000527616"/>
    </source>
</evidence>
<dbReference type="AlphaFoldDB" id="A0A7Z0D7S2"/>
<sequence length="192" mass="20695">MPRVVDQEQRRREITHALWLVIATDGIDAVSLRRVAEAAGVSIGRIQHYFADKDALLLHGIAEFAAAARRAYESVEGDAAERLTRLLTQRIPTTQTGRTAVAIWHSYLGWAPRRTEAVAAVRDAVAAGDRLAAELVSELTGLPPARARERARWLTSAADGLAQRVMLGTVSGRTAIAQVRSAVAGLGQQRAG</sequence>
<gene>
    <name evidence="7" type="ORF">GGQ54_001038</name>
</gene>
<evidence type="ECO:0000256" key="5">
    <source>
        <dbReference type="PROSITE-ProRule" id="PRU00335"/>
    </source>
</evidence>
<evidence type="ECO:0000259" key="6">
    <source>
        <dbReference type="PROSITE" id="PS50977"/>
    </source>
</evidence>
<feature type="domain" description="HTH tetR-type" evidence="6">
    <location>
        <begin position="8"/>
        <end position="68"/>
    </location>
</feature>
<dbReference type="InterPro" id="IPR009057">
    <property type="entry name" value="Homeodomain-like_sf"/>
</dbReference>
<dbReference type="EMBL" id="JACBZS010000001">
    <property type="protein sequence ID" value="NYI70478.1"/>
    <property type="molecule type" value="Genomic_DNA"/>
</dbReference>
<dbReference type="InterPro" id="IPR036271">
    <property type="entry name" value="Tet_transcr_reg_TetR-rel_C_sf"/>
</dbReference>
<keyword evidence="4" id="KW-0804">Transcription</keyword>
<dbReference type="InterPro" id="IPR001647">
    <property type="entry name" value="HTH_TetR"/>
</dbReference>
<name>A0A7Z0D7S2_9ACTN</name>
<keyword evidence="3 5" id="KW-0238">DNA-binding</keyword>
<dbReference type="GO" id="GO:0000976">
    <property type="term" value="F:transcription cis-regulatory region binding"/>
    <property type="evidence" value="ECO:0007669"/>
    <property type="project" value="TreeGrafter"/>
</dbReference>
<dbReference type="RefSeq" id="WP_179444431.1">
    <property type="nucleotide sequence ID" value="NZ_JACBZS010000001.1"/>
</dbReference>
<proteinExistence type="predicted"/>
<keyword evidence="8" id="KW-1185">Reference proteome</keyword>
<evidence type="ECO:0000313" key="7">
    <source>
        <dbReference type="EMBL" id="NYI70478.1"/>
    </source>
</evidence>
<feature type="DNA-binding region" description="H-T-H motif" evidence="5">
    <location>
        <begin position="31"/>
        <end position="50"/>
    </location>
</feature>
<evidence type="ECO:0000256" key="4">
    <source>
        <dbReference type="ARBA" id="ARBA00023163"/>
    </source>
</evidence>
<evidence type="ECO:0000256" key="1">
    <source>
        <dbReference type="ARBA" id="ARBA00022491"/>
    </source>
</evidence>
<dbReference type="PROSITE" id="PS50977">
    <property type="entry name" value="HTH_TETR_2"/>
    <property type="match status" value="1"/>
</dbReference>
<dbReference type="InterPro" id="IPR050109">
    <property type="entry name" value="HTH-type_TetR-like_transc_reg"/>
</dbReference>
<protein>
    <submittedName>
        <fullName evidence="7">AcrR family transcriptional regulator</fullName>
    </submittedName>
</protein>
<dbReference type="SUPFAM" id="SSF46689">
    <property type="entry name" value="Homeodomain-like"/>
    <property type="match status" value="1"/>
</dbReference>
<evidence type="ECO:0000256" key="3">
    <source>
        <dbReference type="ARBA" id="ARBA00023125"/>
    </source>
</evidence>
<organism evidence="7 8">
    <name type="scientific">Naumannella cuiyingiana</name>
    <dbReference type="NCBI Taxonomy" id="1347891"/>
    <lineage>
        <taxon>Bacteria</taxon>
        <taxon>Bacillati</taxon>
        <taxon>Actinomycetota</taxon>
        <taxon>Actinomycetes</taxon>
        <taxon>Propionibacteriales</taxon>
        <taxon>Propionibacteriaceae</taxon>
        <taxon>Naumannella</taxon>
    </lineage>
</organism>
<accession>A0A7Z0D7S2</accession>